<dbReference type="EMBL" id="JAPNOA010000020">
    <property type="protein sequence ID" value="MCY0964961.1"/>
    <property type="molecule type" value="Genomic_DNA"/>
</dbReference>
<dbReference type="AlphaFoldDB" id="A0A9X3ED41"/>
<evidence type="ECO:0000256" key="1">
    <source>
        <dbReference type="ARBA" id="ARBA00004167"/>
    </source>
</evidence>
<comment type="subcellular location">
    <subcellularLocation>
        <location evidence="1">Membrane</location>
        <topology evidence="1">Single-pass membrane protein</topology>
    </subcellularLocation>
</comment>
<dbReference type="Proteomes" id="UP001150830">
    <property type="component" value="Unassembled WGS sequence"/>
</dbReference>
<dbReference type="GO" id="GO:0016020">
    <property type="term" value="C:membrane"/>
    <property type="evidence" value="ECO:0007669"/>
    <property type="project" value="UniProtKB-SubCell"/>
</dbReference>
<dbReference type="RefSeq" id="WP_283173179.1">
    <property type="nucleotide sequence ID" value="NZ_JAPNOA010000020.1"/>
</dbReference>
<dbReference type="Pfam" id="PF01145">
    <property type="entry name" value="Band_7"/>
    <property type="match status" value="1"/>
</dbReference>
<feature type="domain" description="Band 7" evidence="3">
    <location>
        <begin position="149"/>
        <end position="344"/>
    </location>
</feature>
<keyword evidence="2" id="KW-0175">Coiled coil</keyword>
<evidence type="ECO:0000256" key="2">
    <source>
        <dbReference type="SAM" id="Coils"/>
    </source>
</evidence>
<evidence type="ECO:0000313" key="4">
    <source>
        <dbReference type="EMBL" id="MCY0964961.1"/>
    </source>
</evidence>
<protein>
    <submittedName>
        <fullName evidence="4">SPFH domain-containing protein</fullName>
    </submittedName>
</protein>
<accession>A0A9X3ED41</accession>
<evidence type="ECO:0000313" key="5">
    <source>
        <dbReference type="Proteomes" id="UP001150830"/>
    </source>
</evidence>
<dbReference type="InterPro" id="IPR001107">
    <property type="entry name" value="Band_7"/>
</dbReference>
<dbReference type="InterPro" id="IPR036013">
    <property type="entry name" value="Band_7/SPFH_dom_sf"/>
</dbReference>
<reference evidence="4" key="1">
    <citation type="submission" date="2022-11" db="EMBL/GenBank/DDBJ databases">
        <title>Parathalassolutuus dongxingensis gen. nov., sp. nov., a novel member of family Oceanospirillaceae isolated from a coastal shrimp pond in Guangxi, China.</title>
        <authorList>
            <person name="Chen H."/>
        </authorList>
    </citation>
    <scope>NUCLEOTIDE SEQUENCE</scope>
    <source>
        <strain evidence="4">G-43</strain>
    </source>
</reference>
<keyword evidence="5" id="KW-1185">Reference proteome</keyword>
<sequence>MVFWGFLIAILCLVLTAVVAFKRNQLRVRKQRIEHDIAAKQGNSDLLHAELEQLGSGLPAQLIPGLLSAAVLAFMVGGFNQMFFYAEPGYIYHVRTITGEEKVVSDVGYNLYLFGRYNAWKRALTVQAVSGKPQESMDAETDQHDASATLPPLNIMFLDQVDANAEATVRFSIPEDTENFLKLAHEYRSPENMLRTALIPAFKETLQATASLMSAEEYYSGSRSEFNTEFEKQMGNGTYIVRREEVAQSTGRRAKSTANATLGEQQQEYGDETKLMFVVNKVLDENGLPMRKTQKFTNFGITVVDARVTDMRPNNKFVERMQLKQKASADRAIAREQRIQEEEQRLLAIAKGEREVAERQAQAKVEQIQRTTEAETEKQLALTNAEKLREQAEIAKETAQIELEKARIEAETQRTLADAEAYQKKVILEADNALAQKLQAEIDIQKTWADAFAQRKVPTTVFGGSDGGAPVGSDSEVKAFMQILTLDAAKRLSYSREITEAGK</sequence>
<name>A0A9X3ED41_9GAMM</name>
<dbReference type="Gene3D" id="3.30.479.30">
    <property type="entry name" value="Band 7 domain"/>
    <property type="match status" value="1"/>
</dbReference>
<evidence type="ECO:0000259" key="3">
    <source>
        <dbReference type="Pfam" id="PF01145"/>
    </source>
</evidence>
<comment type="caution">
    <text evidence="4">The sequence shown here is derived from an EMBL/GenBank/DDBJ whole genome shotgun (WGS) entry which is preliminary data.</text>
</comment>
<gene>
    <name evidence="4" type="ORF">OUO13_07160</name>
</gene>
<organism evidence="4 5">
    <name type="scientific">Parathalassolituus penaei</name>
    <dbReference type="NCBI Taxonomy" id="2997323"/>
    <lineage>
        <taxon>Bacteria</taxon>
        <taxon>Pseudomonadati</taxon>
        <taxon>Pseudomonadota</taxon>
        <taxon>Gammaproteobacteria</taxon>
        <taxon>Oceanospirillales</taxon>
        <taxon>Oceanospirillaceae</taxon>
        <taxon>Parathalassolituus</taxon>
    </lineage>
</organism>
<proteinExistence type="predicted"/>
<feature type="coiled-coil region" evidence="2">
    <location>
        <begin position="324"/>
        <end position="416"/>
    </location>
</feature>